<dbReference type="Gene3D" id="3.50.50.60">
    <property type="entry name" value="FAD/NAD(P)-binding domain"/>
    <property type="match status" value="1"/>
</dbReference>
<keyword evidence="7" id="KW-1185">Reference proteome</keyword>
<dbReference type="InterPro" id="IPR050346">
    <property type="entry name" value="FMO-like"/>
</dbReference>
<evidence type="ECO:0000256" key="3">
    <source>
        <dbReference type="ARBA" id="ARBA00022827"/>
    </source>
</evidence>
<protein>
    <recommendedName>
        <fullName evidence="8">FAD/NAD(P)-binding domain-containing protein</fullName>
    </recommendedName>
</protein>
<evidence type="ECO:0000256" key="2">
    <source>
        <dbReference type="ARBA" id="ARBA00022630"/>
    </source>
</evidence>
<dbReference type="GO" id="GO:0050661">
    <property type="term" value="F:NADP binding"/>
    <property type="evidence" value="ECO:0007669"/>
    <property type="project" value="InterPro"/>
</dbReference>
<feature type="compositionally biased region" description="Acidic residues" evidence="5">
    <location>
        <begin position="894"/>
        <end position="914"/>
    </location>
</feature>
<gene>
    <name evidence="6" type="ORF">A4X09_0g558</name>
</gene>
<reference evidence="6" key="1">
    <citation type="submission" date="2016-04" db="EMBL/GenBank/DDBJ databases">
        <authorList>
            <person name="Nguyen H.D."/>
            <person name="Samba Siva P."/>
            <person name="Cullis J."/>
            <person name="Levesque C.A."/>
            <person name="Hambleton S."/>
        </authorList>
    </citation>
    <scope>NUCLEOTIDE SEQUENCE</scope>
    <source>
        <strain evidence="6">DAOMC 236422</strain>
    </source>
</reference>
<comment type="caution">
    <text evidence="6">The sequence shown here is derived from an EMBL/GenBank/DDBJ whole genome shotgun (WGS) entry which is preliminary data.</text>
</comment>
<name>A0A8X7NFW8_9BASI</name>
<evidence type="ECO:0000313" key="6">
    <source>
        <dbReference type="EMBL" id="KAE8271779.1"/>
    </source>
</evidence>
<feature type="region of interest" description="Disordered" evidence="5">
    <location>
        <begin position="405"/>
        <end position="441"/>
    </location>
</feature>
<evidence type="ECO:0000313" key="7">
    <source>
        <dbReference type="Proteomes" id="UP000078113"/>
    </source>
</evidence>
<feature type="region of interest" description="Disordered" evidence="5">
    <location>
        <begin position="715"/>
        <end position="741"/>
    </location>
</feature>
<organism evidence="6 7">
    <name type="scientific">Tilletia walkeri</name>
    <dbReference type="NCBI Taxonomy" id="117179"/>
    <lineage>
        <taxon>Eukaryota</taxon>
        <taxon>Fungi</taxon>
        <taxon>Dikarya</taxon>
        <taxon>Basidiomycota</taxon>
        <taxon>Ustilaginomycotina</taxon>
        <taxon>Exobasidiomycetes</taxon>
        <taxon>Tilletiales</taxon>
        <taxon>Tilletiaceae</taxon>
        <taxon>Tilletia</taxon>
    </lineage>
</organism>
<reference evidence="6" key="2">
    <citation type="journal article" date="2019" name="IMA Fungus">
        <title>Genome sequencing and comparison of five Tilletia species to identify candidate genes for the detection of regulated species infecting wheat.</title>
        <authorList>
            <person name="Nguyen H.D.T."/>
            <person name="Sultana T."/>
            <person name="Kesanakurti P."/>
            <person name="Hambleton S."/>
        </authorList>
    </citation>
    <scope>NUCLEOTIDE SEQUENCE</scope>
    <source>
        <strain evidence="6">DAOMC 236422</strain>
    </source>
</reference>
<dbReference type="SUPFAM" id="SSF51905">
    <property type="entry name" value="FAD/NAD(P)-binding domain"/>
    <property type="match status" value="2"/>
</dbReference>
<dbReference type="GO" id="GO:0050660">
    <property type="term" value="F:flavin adenine dinucleotide binding"/>
    <property type="evidence" value="ECO:0007669"/>
    <property type="project" value="InterPro"/>
</dbReference>
<comment type="similarity">
    <text evidence="1">Belongs to the FMO family.</text>
</comment>
<dbReference type="InterPro" id="IPR020946">
    <property type="entry name" value="Flavin_mOase-like"/>
</dbReference>
<dbReference type="Proteomes" id="UP000078113">
    <property type="component" value="Unassembled WGS sequence"/>
</dbReference>
<keyword evidence="3" id="KW-0274">FAD</keyword>
<dbReference type="Pfam" id="PF00743">
    <property type="entry name" value="FMO-like"/>
    <property type="match status" value="1"/>
</dbReference>
<feature type="compositionally biased region" description="Polar residues" evidence="5">
    <location>
        <begin position="868"/>
        <end position="883"/>
    </location>
</feature>
<sequence length="930" mass="100708">MASSSSSHQTLDPPRPKTVLVIGGGAAGLVTLRNLLQHGPNDTLPPFERVQLVERRTDIGGVWHLDSQTLALEQAHKNHHADGIWPINQDPTTQTPTQRPHWPSPAYPQLRGNVLPPFISFSDFPRFPPPAHGEPFPTLSETHDYLRNFTDNAELGANRPPGLHPYIRTNTEVLGVVQLPPHPDTRQPGGWAVRIAEWSDGQNGKTHTEHWDAVVLATAWYDNPVYPRTPGIDEVRRAGKLVHAKWYRSPLPHAKKRVLIVGNGNSSNDIAAHLAALKPLPGPGVTGIDAEPIYRSIKHPALANFVSLPDERIRDVAFIEKYTVREGDAVDVHLNDGTVLKDVDLIILGVGYGYGYEYTHLLKESALSSSDFGEIPNPKSDATRFETWDPLAYVRAHSDLFERATEDESIGQLPTPTTQDGTPEEITHESSEEAALTDAERAERVPRVKGTFLHIVSTHRGGNGGTLGIVGLCTVFWPFVVADFSSRVLRAVWDGSAPAEVMISDRDECLHSNDPERRNARAEPRSLRVFGNTQLARESDERARVREIQKRRALLRQVDDQRRADVADALAKGIEIDKSLFQTAPDLMSKYHCPGNDEFLFIHTLRTIILAARPDLELDRGVYEVPADPLTWGAEEEEEEEEGKDDVLYAGGGRDVKGRGVGLLRADDEAFRRRNASPQIKLKTLWAARRRLEASGLYGKVSGVSDVEGGAGAGAVPTTLETVPVGEQGQGQRRAAIEHQQGGAEGVLPAALAGLSVSSAATAGTTGNQQRAVRAEWKLNLPEQKAQVQPNGGSTNGSAATTTASLPLAQGSIEVVGPAAEREGSSALASTLATLEKAREVLNATLTGWIGAIGKEDGSADAVANGSGVPSSNNKVQSRTKQGANEAVQGDVEEKLEEDEEEEEEEEEEEDGGDDGNVHTRPPAAVAAAS</sequence>
<dbReference type="PANTHER" id="PTHR23023">
    <property type="entry name" value="DIMETHYLANILINE MONOOXYGENASE"/>
    <property type="match status" value="1"/>
</dbReference>
<feature type="compositionally biased region" description="Polar residues" evidence="5">
    <location>
        <begin position="412"/>
        <end position="421"/>
    </location>
</feature>
<keyword evidence="4" id="KW-0560">Oxidoreductase</keyword>
<dbReference type="InterPro" id="IPR036188">
    <property type="entry name" value="FAD/NAD-bd_sf"/>
</dbReference>
<evidence type="ECO:0000256" key="1">
    <source>
        <dbReference type="ARBA" id="ARBA00009183"/>
    </source>
</evidence>
<evidence type="ECO:0000256" key="4">
    <source>
        <dbReference type="ARBA" id="ARBA00023002"/>
    </source>
</evidence>
<feature type="region of interest" description="Disordered" evidence="5">
    <location>
        <begin position="861"/>
        <end position="930"/>
    </location>
</feature>
<dbReference type="GO" id="GO:0004499">
    <property type="term" value="F:N,N-dimethylaniline monooxygenase activity"/>
    <property type="evidence" value="ECO:0007669"/>
    <property type="project" value="InterPro"/>
</dbReference>
<keyword evidence="2" id="KW-0285">Flavoprotein</keyword>
<dbReference type="AlphaFoldDB" id="A0A8X7NFW8"/>
<dbReference type="EMBL" id="LWDG02000010">
    <property type="protein sequence ID" value="KAE8271779.1"/>
    <property type="molecule type" value="Genomic_DNA"/>
</dbReference>
<proteinExistence type="inferred from homology"/>
<evidence type="ECO:0000256" key="5">
    <source>
        <dbReference type="SAM" id="MobiDB-lite"/>
    </source>
</evidence>
<accession>A0A8X7NFW8</accession>
<evidence type="ECO:0008006" key="8">
    <source>
        <dbReference type="Google" id="ProtNLM"/>
    </source>
</evidence>